<comment type="caution">
    <text evidence="2">The sequence shown here is derived from an EMBL/GenBank/DDBJ whole genome shotgun (WGS) entry which is preliminary data.</text>
</comment>
<protein>
    <submittedName>
        <fullName evidence="2">Type IV secretory pathway VirB3-like protein</fullName>
    </submittedName>
</protein>
<feature type="transmembrane region" description="Helical" evidence="1">
    <location>
        <begin position="21"/>
        <end position="42"/>
    </location>
</feature>
<keyword evidence="1" id="KW-1133">Transmembrane helix</keyword>
<keyword evidence="3" id="KW-1185">Reference proteome</keyword>
<evidence type="ECO:0000313" key="2">
    <source>
        <dbReference type="EMBL" id="MBB6092350.1"/>
    </source>
</evidence>
<reference evidence="2 3" key="1">
    <citation type="submission" date="2020-08" db="EMBL/GenBank/DDBJ databases">
        <title>Genomic Encyclopedia of Type Strains, Phase IV (KMG-IV): sequencing the most valuable type-strain genomes for metagenomic binning, comparative biology and taxonomic classification.</title>
        <authorList>
            <person name="Goeker M."/>
        </authorList>
    </citation>
    <scope>NUCLEOTIDE SEQUENCE [LARGE SCALE GENOMIC DNA]</scope>
    <source>
        <strain evidence="2 3">DSM 26723</strain>
    </source>
</reference>
<evidence type="ECO:0000313" key="3">
    <source>
        <dbReference type="Proteomes" id="UP000588068"/>
    </source>
</evidence>
<organism evidence="2 3">
    <name type="scientific">Povalibacter uvarum</name>
    <dbReference type="NCBI Taxonomy" id="732238"/>
    <lineage>
        <taxon>Bacteria</taxon>
        <taxon>Pseudomonadati</taxon>
        <taxon>Pseudomonadota</taxon>
        <taxon>Gammaproteobacteria</taxon>
        <taxon>Steroidobacterales</taxon>
        <taxon>Steroidobacteraceae</taxon>
        <taxon>Povalibacter</taxon>
    </lineage>
</organism>
<keyword evidence="1" id="KW-0812">Transmembrane</keyword>
<dbReference type="AlphaFoldDB" id="A0A841HJ68"/>
<evidence type="ECO:0000256" key="1">
    <source>
        <dbReference type="SAM" id="Phobius"/>
    </source>
</evidence>
<sequence>MAGFAITSIGFVLGFVLELKGAIFVVMLGVLLGLIGTVLHFVQLYREARAKVISLYRKAQGRRSNAF</sequence>
<dbReference type="Proteomes" id="UP000588068">
    <property type="component" value="Unassembled WGS sequence"/>
</dbReference>
<gene>
    <name evidence="2" type="ORF">HNQ60_001196</name>
</gene>
<accession>A0A841HJ68</accession>
<name>A0A841HJ68_9GAMM</name>
<proteinExistence type="predicted"/>
<keyword evidence="1" id="KW-0472">Membrane</keyword>
<dbReference type="EMBL" id="JACHHZ010000001">
    <property type="protein sequence ID" value="MBB6092350.1"/>
    <property type="molecule type" value="Genomic_DNA"/>
</dbReference>